<reference evidence="2 3" key="1">
    <citation type="submission" date="2019-12" db="EMBL/GenBank/DDBJ databases">
        <authorList>
            <person name="Yuan C.-G."/>
        </authorList>
    </citation>
    <scope>NUCLEOTIDE SEQUENCE [LARGE SCALE GENOMIC DNA]</scope>
    <source>
        <strain evidence="2 3">KCTC 23863</strain>
    </source>
</reference>
<dbReference type="AlphaFoldDB" id="A0A7X3SPU1"/>
<dbReference type="InterPro" id="IPR011990">
    <property type="entry name" value="TPR-like_helical_dom_sf"/>
</dbReference>
<dbReference type="Gene3D" id="1.25.40.10">
    <property type="entry name" value="Tetratricopeptide repeat domain"/>
    <property type="match status" value="1"/>
</dbReference>
<dbReference type="InterPro" id="IPR019734">
    <property type="entry name" value="TPR_rpt"/>
</dbReference>
<dbReference type="Proteomes" id="UP000436483">
    <property type="component" value="Unassembled WGS sequence"/>
</dbReference>
<dbReference type="SUPFAM" id="SSF48452">
    <property type="entry name" value="TPR-like"/>
    <property type="match status" value="1"/>
</dbReference>
<evidence type="ECO:0000256" key="1">
    <source>
        <dbReference type="PROSITE-ProRule" id="PRU00339"/>
    </source>
</evidence>
<name>A0A7X3SPU1_9HYPH</name>
<organism evidence="2 3">
    <name type="scientific">Microvirga makkahensis</name>
    <dbReference type="NCBI Taxonomy" id="1128670"/>
    <lineage>
        <taxon>Bacteria</taxon>
        <taxon>Pseudomonadati</taxon>
        <taxon>Pseudomonadota</taxon>
        <taxon>Alphaproteobacteria</taxon>
        <taxon>Hyphomicrobiales</taxon>
        <taxon>Methylobacteriaceae</taxon>
        <taxon>Microvirga</taxon>
    </lineage>
</organism>
<proteinExistence type="predicted"/>
<evidence type="ECO:0008006" key="4">
    <source>
        <dbReference type="Google" id="ProtNLM"/>
    </source>
</evidence>
<sequence length="99" mass="11515">MPDNQNSIDLSRRLLPGFIPYWRHRLCLSGLTAAGRPHSARFHLIRGRILLSIGQYDQAASDFRHALRLDWRDEQAILWLNKAKRAMQRAVDQTPRAQL</sequence>
<feature type="repeat" description="TPR" evidence="1">
    <location>
        <begin position="40"/>
        <end position="73"/>
    </location>
</feature>
<dbReference type="PROSITE" id="PS50005">
    <property type="entry name" value="TPR"/>
    <property type="match status" value="1"/>
</dbReference>
<dbReference type="RefSeq" id="WP_160885407.1">
    <property type="nucleotide sequence ID" value="NZ_WURB01000010.1"/>
</dbReference>
<reference evidence="2 3" key="2">
    <citation type="submission" date="2020-01" db="EMBL/GenBank/DDBJ databases">
        <title>Microvirga sp. nov., an arsenate reduction bacterium isolated from Tibet hotspring sediments.</title>
        <authorList>
            <person name="Xian W.-D."/>
            <person name="Li W.-J."/>
        </authorList>
    </citation>
    <scope>NUCLEOTIDE SEQUENCE [LARGE SCALE GENOMIC DNA]</scope>
    <source>
        <strain evidence="2 3">KCTC 23863</strain>
    </source>
</reference>
<dbReference type="OrthoDB" id="8019798at2"/>
<evidence type="ECO:0000313" key="3">
    <source>
        <dbReference type="Proteomes" id="UP000436483"/>
    </source>
</evidence>
<evidence type="ECO:0000313" key="2">
    <source>
        <dbReference type="EMBL" id="MXQ12827.1"/>
    </source>
</evidence>
<dbReference type="EMBL" id="WURB01000010">
    <property type="protein sequence ID" value="MXQ12827.1"/>
    <property type="molecule type" value="Genomic_DNA"/>
</dbReference>
<accession>A0A7X3SPU1</accession>
<comment type="caution">
    <text evidence="2">The sequence shown here is derived from an EMBL/GenBank/DDBJ whole genome shotgun (WGS) entry which is preliminary data.</text>
</comment>
<protein>
    <recommendedName>
        <fullName evidence="4">Tetratricopeptide repeat protein</fullName>
    </recommendedName>
</protein>
<keyword evidence="3" id="KW-1185">Reference proteome</keyword>
<keyword evidence="1" id="KW-0802">TPR repeat</keyword>
<gene>
    <name evidence="2" type="ORF">GR328_15445</name>
</gene>